<evidence type="ECO:0000256" key="1">
    <source>
        <dbReference type="SAM" id="MobiDB-lite"/>
    </source>
</evidence>
<evidence type="ECO:0000313" key="3">
    <source>
        <dbReference type="EMBL" id="VAI87561.1"/>
    </source>
</evidence>
<sequence>MGDGGIACAVPPQRAVEGFRADALVRGEAMPDKGEKAAHGHHHHHHHHHRKHYSASAADLEEGELLLNGEADNTRDLDRTIPPKKWRKLLPSSPAAELEPGEIVIMQSEPTRKIRRNVELDKTEFVPVTQRKGKSDKIGRKSNKDVVEPAEVTPLGKKRDRDYSGKICSSAHIREDGKKGTSRDSDEEPGEIKPESSSTGSARKSQAVEPESNHRKHQAETFTQSGSKSRRKREPKTSSAGKHLSGRNHDISPQIRDRHDRLERSPGILGRFPHDRIRHERSPGRMERSPRDRDRGRHCDNRDRSPYISPRHRARPAHHRDNTPNHIDNSPRGRTQHEDIRDRTPLSHDKSPSERGRTTDSHEASKKSRGAKLESNNLENVPHKNKSMKQPTKSNSGSNIKSEERISKGKASEGVQCTELLPPPPLPPPPPPPPPPLPPNMPPPLPPPPVPEQLNDLAEDASMEEDMDICDTPPHTSEAPELSTEPTIIMGKWFYLDQFGVEQGPSKLADLKKLVEDGYLLSDHLIKHADSNRWVTVENAASPLVPSDIPSVYVDLSSQKVSPPEAPGNLLDEAREGAALLAWSAEDEEEASEEQKEDLYIDNRVEALMYGATMVDGHELDILGEVLDAHFEPVDWERCSYPEDFPRFQGQSARDDGINRSIGFVSGVGPVGREKFYHNVECSEWFSGRWSCKGGDWKRNDEFNQDKPYRKKLVLNEGYALYQMLKGNHEDPRWHCKEDLYYHVPAKKLDLPLWAFSSTEEDTDSVDDASAIIPGRLCQNQIRQLPKGVKGMTLPVVKINARVVKDQSSIEPCIKSRAAERSLSRSSRSHSTGTDRNSVHEGLSHFKKHHEHDLQSLQKSKSVPNIPEDHVCTVEELSVKLGDWYYMDGTGHEHGPFSYGELQKLVKKGTIIEQSSVFRKIDNTWLPVVKDIKSESAARDGGPRSSDSTSALVEQSNTVVNHGAGRFHELHPQFVGYTRGKLHELVMKYFKSRELTLAINEVLDPWIAAKQPKKEIEMNFLNNSASRKILPEDAGSVKRARLLPNQSDEDINMYEDILASQNDDCSFEELCHDAALVEENSTNSVAGSDSWGLLNVHVLARIFHFLRADMKSLISSAATCKLWNTGVQYYRNTCRFVDLSSVGLQCTDSVFHGIMAGYEKQNIRTLILVGCSNLSSLALGEVLVQFPNICYVHIQGCSQLWDMKSRFHHIKWIKSSLNPEESLQKIKSLKQIDDGNDYASKVARNLTSQLGGSDELDGYFADISNRENANLSFGQGFYKRSKWLDARKSSAVLSKDAQLRRLMQRKAENSYRKMEEFVINRLREIMKSSRFDFFIPKVAKIEGRLKSGYYARHGFSSLKNDIRSMCRDALRYKGRSDLGDMKQIVVSFIQLAKRLGNPRLISERDGAVAQKDNSDTSQYSSDAKLKKKQNKTTGERRGGNWATASAGADASSRAFDREIKRSLSKLKKMDVDSGSETSDDDDGYSEGDETESETTVSDTESDLDSNSAAWDLRGNSMKLFESGDSVGDDRGWGARMTKASLVPPVTRKYEVIEKYLIVADEEEVQRKMRVALPDDYSEKLLSQKNGTENLEIPEVKDYQRRKVPGDEVLEQEVYGIDPYTHNLLRDIMPADVGLSSADKHTFIEELLLNTLNKQVRDFTGSGNTPMVYPLKPVIEEIQKSAEESGDRRIAKMCLGMLKAMRSRPEHNYVAYRKGLGVVCNKKGGFGMDDFVIEFFGEVYPSWRWYEKQDGIKHIQNNSEDQAPEFYNIMLERPKGDRDGYDLVFVDAMHKANYASRICHSCNPNCEAKVTAVDGQYQIGVYTVRPIAEGEEITFDYNSVTESKEEHEASVCLCGSQVCRGSYLNFSGEGAFEKVLMEFHGVLDRHSLLLQACEANTVSQQDLIDLGRAGLGTCLLAGLPGWLVAYTAQLVRFIFFERQKLPNEIFKHNMEEKRQFFTDINMDSERNDAEVQAEGVLNSRLQHLTHTLDKVRYVMRCIFGDPKNAPPPLVRLTGRSLVSAIWKGEGSLVDELLQSIEHHVDEDVLTDLKDKIRLRDPSDSEDIEGDIRNSLLWLRDELRTLSCTYKCRHDAAADLIHMYAYTKCFFRARDYKTVKSPPVHISPLDLGPKYADKLGPGFHEYSKTYPENYCLAQLIYWYSQNAEPESRLTRARKGCMSLPDVSSFYVKSVKPTQERVYGTRTVRFMLSRMEKQAQRPWPKDRIWVFKSDPRFFGTPMMDAVLNNNSPLDKEMVHWLKTRSNVFLG</sequence>
<feature type="compositionally biased region" description="Basic and acidic residues" evidence="1">
    <location>
        <begin position="247"/>
        <end position="264"/>
    </location>
</feature>
<organism evidence="3 4">
    <name type="scientific">Triticum turgidum subsp. durum</name>
    <name type="common">Durum wheat</name>
    <name type="synonym">Triticum durum</name>
    <dbReference type="NCBI Taxonomy" id="4567"/>
    <lineage>
        <taxon>Eukaryota</taxon>
        <taxon>Viridiplantae</taxon>
        <taxon>Streptophyta</taxon>
        <taxon>Embryophyta</taxon>
        <taxon>Tracheophyta</taxon>
        <taxon>Spermatophyta</taxon>
        <taxon>Magnoliopsida</taxon>
        <taxon>Liliopsida</taxon>
        <taxon>Poales</taxon>
        <taxon>Poaceae</taxon>
        <taxon>BOP clade</taxon>
        <taxon>Pooideae</taxon>
        <taxon>Triticodae</taxon>
        <taxon>Triticeae</taxon>
        <taxon>Triticinae</taxon>
        <taxon>Triticum</taxon>
    </lineage>
</organism>
<feature type="compositionally biased region" description="Basic and acidic residues" evidence="1">
    <location>
        <begin position="133"/>
        <end position="147"/>
    </location>
</feature>
<feature type="compositionally biased region" description="Basic and acidic residues" evidence="1">
    <location>
        <begin position="172"/>
        <end position="194"/>
    </location>
</feature>
<feature type="region of interest" description="Disordered" evidence="1">
    <location>
        <begin position="32"/>
        <end position="57"/>
    </location>
</feature>
<name>A0A9R1A0X4_TRITD</name>
<feature type="compositionally biased region" description="Basic and acidic residues" evidence="1">
    <location>
        <begin position="401"/>
        <end position="411"/>
    </location>
</feature>
<proteinExistence type="predicted"/>
<feature type="compositionally biased region" description="Basic and acidic residues" evidence="1">
    <location>
        <begin position="319"/>
        <end position="366"/>
    </location>
</feature>
<dbReference type="InterPro" id="IPR046341">
    <property type="entry name" value="SET_dom_sf"/>
</dbReference>
<dbReference type="Pfam" id="PF25531">
    <property type="entry name" value="GYF_ATXR3"/>
    <property type="match status" value="1"/>
</dbReference>
<feature type="region of interest" description="Disordered" evidence="1">
    <location>
        <begin position="1467"/>
        <end position="1508"/>
    </location>
</feature>
<evidence type="ECO:0000259" key="2">
    <source>
        <dbReference type="PROSITE" id="PS50280"/>
    </source>
</evidence>
<protein>
    <recommendedName>
        <fullName evidence="2">SET domain-containing protein</fullName>
    </recommendedName>
</protein>
<feature type="compositionally biased region" description="Polar residues" evidence="1">
    <location>
        <begin position="195"/>
        <end position="204"/>
    </location>
</feature>
<dbReference type="SUPFAM" id="SSF81383">
    <property type="entry name" value="F-box domain"/>
    <property type="match status" value="1"/>
</dbReference>
<dbReference type="Gene3D" id="3.30.1490.40">
    <property type="match status" value="1"/>
</dbReference>
<dbReference type="InterPro" id="IPR001214">
    <property type="entry name" value="SET_dom"/>
</dbReference>
<dbReference type="InterPro" id="IPR035445">
    <property type="entry name" value="GYF-like_dom_sf"/>
</dbReference>
<dbReference type="InterPro" id="IPR057851">
    <property type="entry name" value="ATXR3_GYF"/>
</dbReference>
<dbReference type="PANTHER" id="PTHR46655">
    <property type="entry name" value="HISTONE-LYSINE N-METHYLTRANSFERASE ATXR3"/>
    <property type="match status" value="1"/>
</dbReference>
<dbReference type="Pfam" id="PF19633">
    <property type="entry name" value="SDG2_C"/>
    <property type="match status" value="1"/>
</dbReference>
<evidence type="ECO:0000313" key="4">
    <source>
        <dbReference type="Proteomes" id="UP000324705"/>
    </source>
</evidence>
<feature type="compositionally biased region" description="Polar residues" evidence="1">
    <location>
        <begin position="388"/>
        <end position="400"/>
    </location>
</feature>
<feature type="domain" description="SET" evidence="2">
    <location>
        <begin position="1690"/>
        <end position="1837"/>
    </location>
</feature>
<dbReference type="InterPro" id="IPR045606">
    <property type="entry name" value="ATXR3_C"/>
</dbReference>
<dbReference type="SUPFAM" id="SSF55277">
    <property type="entry name" value="GYF domain"/>
    <property type="match status" value="1"/>
</dbReference>
<dbReference type="Pfam" id="PF00856">
    <property type="entry name" value="SET"/>
    <property type="match status" value="1"/>
</dbReference>
<feature type="region of interest" description="Disordered" evidence="1">
    <location>
        <begin position="1404"/>
        <end position="1447"/>
    </location>
</feature>
<dbReference type="SUPFAM" id="SSF82199">
    <property type="entry name" value="SET domain"/>
    <property type="match status" value="1"/>
</dbReference>
<dbReference type="Gene3D" id="2.170.270.10">
    <property type="entry name" value="SET domain"/>
    <property type="match status" value="1"/>
</dbReference>
<feature type="region of interest" description="Disordered" evidence="1">
    <location>
        <begin position="815"/>
        <end position="839"/>
    </location>
</feature>
<keyword evidence="4" id="KW-1185">Reference proteome</keyword>
<dbReference type="SMART" id="SM00317">
    <property type="entry name" value="SET"/>
    <property type="match status" value="1"/>
</dbReference>
<reference evidence="3 4" key="1">
    <citation type="submission" date="2017-09" db="EMBL/GenBank/DDBJ databases">
        <authorList>
            <consortium name="International Durum Wheat Genome Sequencing Consortium (IDWGSC)"/>
            <person name="Milanesi L."/>
        </authorList>
    </citation>
    <scope>NUCLEOTIDE SEQUENCE [LARGE SCALE GENOMIC DNA]</scope>
    <source>
        <strain evidence="4">cv. Svevo</strain>
    </source>
</reference>
<feature type="compositionally biased region" description="Acidic residues" evidence="1">
    <location>
        <begin position="1477"/>
        <end position="1492"/>
    </location>
</feature>
<feature type="region of interest" description="Disordered" evidence="1">
    <location>
        <begin position="128"/>
        <end position="454"/>
    </location>
</feature>
<dbReference type="PANTHER" id="PTHR46655:SF1">
    <property type="entry name" value="HISTONE-LYSINE N-METHYLTRANSFERASE ATXR3"/>
    <property type="match status" value="1"/>
</dbReference>
<feature type="compositionally biased region" description="Basic residues" evidence="1">
    <location>
        <begin position="39"/>
        <end position="53"/>
    </location>
</feature>
<dbReference type="EMBL" id="LT934124">
    <property type="protein sequence ID" value="VAI87561.1"/>
    <property type="molecule type" value="Genomic_DNA"/>
</dbReference>
<accession>A0A9R1A0X4</accession>
<dbReference type="InterPro" id="IPR036047">
    <property type="entry name" value="F-box-like_dom_sf"/>
</dbReference>
<dbReference type="CDD" id="cd10531">
    <property type="entry name" value="SET_SETD2-like"/>
    <property type="match status" value="1"/>
</dbReference>
<dbReference type="OMA" id="ERRYEHE"/>
<feature type="compositionally biased region" description="Pro residues" evidence="1">
    <location>
        <begin position="421"/>
        <end position="451"/>
    </location>
</feature>
<dbReference type="Gramene" id="TRITD7Bv1G103260.5">
    <property type="protein sequence ID" value="TRITD7Bv1G103260.5"/>
    <property type="gene ID" value="TRITD7Bv1G103260"/>
</dbReference>
<feature type="compositionally biased region" description="Basic and acidic residues" evidence="1">
    <location>
        <begin position="272"/>
        <end position="305"/>
    </location>
</feature>
<gene>
    <name evidence="3" type="ORF">TRITD_7Bv1G103260</name>
</gene>
<dbReference type="PROSITE" id="PS50280">
    <property type="entry name" value="SET"/>
    <property type="match status" value="1"/>
</dbReference>
<dbReference type="Proteomes" id="UP000324705">
    <property type="component" value="Chromosome 7B"/>
</dbReference>